<dbReference type="RefSeq" id="WP_271908671.1">
    <property type="nucleotide sequence ID" value="NZ_JAQLWN010000029.1"/>
</dbReference>
<dbReference type="PROSITE" id="PS51898">
    <property type="entry name" value="TYR_RECOMBINASE"/>
    <property type="match status" value="1"/>
</dbReference>
<dbReference type="InterPro" id="IPR013762">
    <property type="entry name" value="Integrase-like_cat_sf"/>
</dbReference>
<dbReference type="AlphaFoldDB" id="A0AAW6C763"/>
<dbReference type="InterPro" id="IPR002104">
    <property type="entry name" value="Integrase_catalytic"/>
</dbReference>
<dbReference type="SUPFAM" id="SSF56349">
    <property type="entry name" value="DNA breaking-rejoining enzymes"/>
    <property type="match status" value="1"/>
</dbReference>
<sequence length="189" mass="22211">MNKATQPIRDAKKVNELLAYLRGKSERDFMIAKMQLNTARRISDIVRLKVSDFVYPNGKLREHLTITECKTQKEARIVLNTPLQRAIIDYIREEGLKYDDYMFKSRKGKNRPLSTTQVHRIFQDAGQALGLEHFGSHSLRKTWGYVCYKRTKNIALIMQVYNHASEKVTLRYIGITQEDMDVMYMDIRF</sequence>
<dbReference type="GO" id="GO:0006310">
    <property type="term" value="P:DNA recombination"/>
    <property type="evidence" value="ECO:0007669"/>
    <property type="project" value="UniProtKB-KW"/>
</dbReference>
<dbReference type="Gene3D" id="1.10.443.10">
    <property type="entry name" value="Intergrase catalytic core"/>
    <property type="match status" value="1"/>
</dbReference>
<protein>
    <submittedName>
        <fullName evidence="3">Tyrosine-type recombinase/integrase</fullName>
    </submittedName>
</protein>
<comment type="caution">
    <text evidence="3">The sequence shown here is derived from an EMBL/GenBank/DDBJ whole genome shotgun (WGS) entry which is preliminary data.</text>
</comment>
<dbReference type="PANTHER" id="PTHR30349">
    <property type="entry name" value="PHAGE INTEGRASE-RELATED"/>
    <property type="match status" value="1"/>
</dbReference>
<evidence type="ECO:0000256" key="1">
    <source>
        <dbReference type="ARBA" id="ARBA00023172"/>
    </source>
</evidence>
<reference evidence="3" key="1">
    <citation type="submission" date="2023-01" db="EMBL/GenBank/DDBJ databases">
        <title>Human gut microbiome strain richness.</title>
        <authorList>
            <person name="Chen-Liaw A."/>
        </authorList>
    </citation>
    <scope>NUCLEOTIDE SEQUENCE</scope>
    <source>
        <strain evidence="3">2225st1_A6_2225SCRN_200828</strain>
    </source>
</reference>
<evidence type="ECO:0000313" key="3">
    <source>
        <dbReference type="EMBL" id="MDB7908441.1"/>
    </source>
</evidence>
<dbReference type="GO" id="GO:0003677">
    <property type="term" value="F:DNA binding"/>
    <property type="evidence" value="ECO:0007669"/>
    <property type="project" value="InterPro"/>
</dbReference>
<evidence type="ECO:0000259" key="2">
    <source>
        <dbReference type="PROSITE" id="PS51898"/>
    </source>
</evidence>
<dbReference type="InterPro" id="IPR011010">
    <property type="entry name" value="DNA_brk_join_enz"/>
</dbReference>
<dbReference type="InterPro" id="IPR050090">
    <property type="entry name" value="Tyrosine_recombinase_XerCD"/>
</dbReference>
<dbReference type="Pfam" id="PF00589">
    <property type="entry name" value="Phage_integrase"/>
    <property type="match status" value="1"/>
</dbReference>
<name>A0AAW6C763_FLAPL</name>
<keyword evidence="1" id="KW-0233">DNA recombination</keyword>
<feature type="domain" description="Tyr recombinase" evidence="2">
    <location>
        <begin position="3"/>
        <end position="185"/>
    </location>
</feature>
<gene>
    <name evidence="3" type="ORF">PND83_20865</name>
</gene>
<evidence type="ECO:0000313" key="4">
    <source>
        <dbReference type="Proteomes" id="UP001211006"/>
    </source>
</evidence>
<accession>A0AAW6C763</accession>
<organism evidence="3 4">
    <name type="scientific">Flavonifractor plautii</name>
    <name type="common">Fusobacterium plautii</name>
    <dbReference type="NCBI Taxonomy" id="292800"/>
    <lineage>
        <taxon>Bacteria</taxon>
        <taxon>Bacillati</taxon>
        <taxon>Bacillota</taxon>
        <taxon>Clostridia</taxon>
        <taxon>Eubacteriales</taxon>
        <taxon>Oscillospiraceae</taxon>
        <taxon>Flavonifractor</taxon>
    </lineage>
</organism>
<dbReference type="EMBL" id="JAQLWO010000033">
    <property type="protein sequence ID" value="MDB7908441.1"/>
    <property type="molecule type" value="Genomic_DNA"/>
</dbReference>
<dbReference type="Proteomes" id="UP001211006">
    <property type="component" value="Unassembled WGS sequence"/>
</dbReference>
<dbReference type="GO" id="GO:0015074">
    <property type="term" value="P:DNA integration"/>
    <property type="evidence" value="ECO:0007669"/>
    <property type="project" value="InterPro"/>
</dbReference>
<dbReference type="PANTHER" id="PTHR30349:SF82">
    <property type="entry name" value="INTEGRASE_RECOMBINASE YOEC-RELATED"/>
    <property type="match status" value="1"/>
</dbReference>
<proteinExistence type="predicted"/>